<name>A0AAD9GBU4_9STRA</name>
<dbReference type="InterPro" id="IPR011032">
    <property type="entry name" value="GroES-like_sf"/>
</dbReference>
<dbReference type="Pfam" id="PF08240">
    <property type="entry name" value="ADH_N"/>
    <property type="match status" value="1"/>
</dbReference>
<sequence length="134" mass="14656">MASNIVFRHTDRASHYTLQVKSEPRPTAGLNEVLIQVRGVTLNYRDTIVANNTYPFPVKDNVVPCSDGAGVVVELGTGVDSLEVGDRVISNFDVSNLYGPQSDALHLAVLLTVCCASTSCYRHKLFRKCQRTAT</sequence>
<evidence type="ECO:0000313" key="3">
    <source>
        <dbReference type="Proteomes" id="UP001259832"/>
    </source>
</evidence>
<protein>
    <submittedName>
        <fullName evidence="2">Zinc-type alcohol dehydrogenase-like protein</fullName>
    </submittedName>
</protein>
<dbReference type="SUPFAM" id="SSF50129">
    <property type="entry name" value="GroES-like"/>
    <property type="match status" value="1"/>
</dbReference>
<gene>
    <name evidence="2" type="ORF">P3T76_010288</name>
</gene>
<feature type="domain" description="Alcohol dehydrogenase-like N-terminal" evidence="1">
    <location>
        <begin position="31"/>
        <end position="90"/>
    </location>
</feature>
<dbReference type="PANTHER" id="PTHR45033:SF2">
    <property type="entry name" value="ZINC-TYPE ALCOHOL DEHYDROGENASE-LIKE PROTEIN C1773.06C"/>
    <property type="match status" value="1"/>
</dbReference>
<dbReference type="EMBL" id="JASMQC010000022">
    <property type="protein sequence ID" value="KAK1935593.1"/>
    <property type="molecule type" value="Genomic_DNA"/>
</dbReference>
<accession>A0AAD9GBU4</accession>
<dbReference type="Proteomes" id="UP001259832">
    <property type="component" value="Unassembled WGS sequence"/>
</dbReference>
<organism evidence="2 3">
    <name type="scientific">Phytophthora citrophthora</name>
    <dbReference type="NCBI Taxonomy" id="4793"/>
    <lineage>
        <taxon>Eukaryota</taxon>
        <taxon>Sar</taxon>
        <taxon>Stramenopiles</taxon>
        <taxon>Oomycota</taxon>
        <taxon>Peronosporomycetes</taxon>
        <taxon>Peronosporales</taxon>
        <taxon>Peronosporaceae</taxon>
        <taxon>Phytophthora</taxon>
    </lineage>
</organism>
<comment type="caution">
    <text evidence="2">The sequence shown here is derived from an EMBL/GenBank/DDBJ whole genome shotgun (WGS) entry which is preliminary data.</text>
</comment>
<evidence type="ECO:0000259" key="1">
    <source>
        <dbReference type="Pfam" id="PF08240"/>
    </source>
</evidence>
<dbReference type="AlphaFoldDB" id="A0AAD9GBU4"/>
<dbReference type="PANTHER" id="PTHR45033">
    <property type="match status" value="1"/>
</dbReference>
<dbReference type="InterPro" id="IPR052711">
    <property type="entry name" value="Zinc_ADH-like"/>
</dbReference>
<dbReference type="Gene3D" id="3.90.180.10">
    <property type="entry name" value="Medium-chain alcohol dehydrogenases, catalytic domain"/>
    <property type="match status" value="1"/>
</dbReference>
<proteinExistence type="predicted"/>
<evidence type="ECO:0000313" key="2">
    <source>
        <dbReference type="EMBL" id="KAK1935593.1"/>
    </source>
</evidence>
<keyword evidence="3" id="KW-1185">Reference proteome</keyword>
<dbReference type="InterPro" id="IPR013154">
    <property type="entry name" value="ADH-like_N"/>
</dbReference>
<reference evidence="2" key="1">
    <citation type="submission" date="2023-08" db="EMBL/GenBank/DDBJ databases">
        <title>Reference Genome Resource for the Citrus Pathogen Phytophthora citrophthora.</title>
        <authorList>
            <person name="Moller H."/>
            <person name="Coetzee B."/>
            <person name="Rose L.J."/>
            <person name="Van Niekerk J.M."/>
        </authorList>
    </citation>
    <scope>NUCLEOTIDE SEQUENCE</scope>
    <source>
        <strain evidence="2">STE-U-9442</strain>
    </source>
</reference>